<dbReference type="InterPro" id="IPR036165">
    <property type="entry name" value="YefM-like_sf"/>
</dbReference>
<dbReference type="SUPFAM" id="SSF143120">
    <property type="entry name" value="YefM-like"/>
    <property type="match status" value="1"/>
</dbReference>
<protein>
    <recommendedName>
        <fullName evidence="4">Phd/YefM type II antitoxin</fullName>
    </recommendedName>
</protein>
<dbReference type="Gene3D" id="3.40.1620.10">
    <property type="entry name" value="YefM-like domain"/>
    <property type="match status" value="1"/>
</dbReference>
<proteinExistence type="inferred from homology"/>
<dbReference type="OrthoDB" id="6507254at2"/>
<comment type="similarity">
    <text evidence="1">Belongs to the phD/YefM antitoxin family.</text>
</comment>
<gene>
    <name evidence="2" type="ORF">Lsha_2157</name>
</gene>
<organism evidence="2 3">
    <name type="scientific">Legionella shakespearei DSM 23087</name>
    <dbReference type="NCBI Taxonomy" id="1122169"/>
    <lineage>
        <taxon>Bacteria</taxon>
        <taxon>Pseudomonadati</taxon>
        <taxon>Pseudomonadota</taxon>
        <taxon>Gammaproteobacteria</taxon>
        <taxon>Legionellales</taxon>
        <taxon>Legionellaceae</taxon>
        <taxon>Legionella</taxon>
    </lineage>
</organism>
<dbReference type="AlphaFoldDB" id="A0A0W0YM18"/>
<dbReference type="eggNOG" id="ENOG5031EEV">
    <property type="taxonomic scope" value="Bacteria"/>
</dbReference>
<evidence type="ECO:0000313" key="3">
    <source>
        <dbReference type="Proteomes" id="UP000054600"/>
    </source>
</evidence>
<comment type="caution">
    <text evidence="2">The sequence shown here is derived from an EMBL/GenBank/DDBJ whole genome shotgun (WGS) entry which is preliminary data.</text>
</comment>
<dbReference type="EMBL" id="LNYW01000059">
    <property type="protein sequence ID" value="KTD57879.1"/>
    <property type="molecule type" value="Genomic_DNA"/>
</dbReference>
<reference evidence="2 3" key="1">
    <citation type="submission" date="2015-11" db="EMBL/GenBank/DDBJ databases">
        <title>Genomic analysis of 38 Legionella species identifies large and diverse effector repertoires.</title>
        <authorList>
            <person name="Burstein D."/>
            <person name="Amaro F."/>
            <person name="Zusman T."/>
            <person name="Lifshitz Z."/>
            <person name="Cohen O."/>
            <person name="Gilbert J.A."/>
            <person name="Pupko T."/>
            <person name="Shuman H.A."/>
            <person name="Segal G."/>
        </authorList>
    </citation>
    <scope>NUCLEOTIDE SEQUENCE [LARGE SCALE GENOMIC DNA]</scope>
    <source>
        <strain evidence="2 3">ATCC 49655</strain>
    </source>
</reference>
<accession>A0A0W0YM18</accession>
<evidence type="ECO:0008006" key="4">
    <source>
        <dbReference type="Google" id="ProtNLM"/>
    </source>
</evidence>
<name>A0A0W0YM18_9GAMM</name>
<sequence length="78" mass="9024">MLIVSYTYMRKHLDKIMEKIANGEQICFTRKGQEPFILAKVGDPTKTNLDEIKAEKRTQAINKLKKYHNATIKTLADK</sequence>
<keyword evidence="3" id="KW-1185">Reference proteome</keyword>
<evidence type="ECO:0000313" key="2">
    <source>
        <dbReference type="EMBL" id="KTD57879.1"/>
    </source>
</evidence>
<dbReference type="Proteomes" id="UP000054600">
    <property type="component" value="Unassembled WGS sequence"/>
</dbReference>
<dbReference type="PATRIC" id="fig|1122169.6.peg.2477"/>
<evidence type="ECO:0000256" key="1">
    <source>
        <dbReference type="ARBA" id="ARBA00009981"/>
    </source>
</evidence>